<evidence type="ECO:0000256" key="7">
    <source>
        <dbReference type="SAM" id="Phobius"/>
    </source>
</evidence>
<evidence type="ECO:0000256" key="5">
    <source>
        <dbReference type="ARBA" id="ARBA00022989"/>
    </source>
</evidence>
<evidence type="ECO:0000256" key="3">
    <source>
        <dbReference type="ARBA" id="ARBA00022475"/>
    </source>
</evidence>
<dbReference type="Gene3D" id="1.20.1250.20">
    <property type="entry name" value="MFS general substrate transporter like domains"/>
    <property type="match status" value="1"/>
</dbReference>
<dbReference type="Pfam" id="PF05977">
    <property type="entry name" value="MFS_3"/>
    <property type="match status" value="1"/>
</dbReference>
<evidence type="ECO:0000313" key="10">
    <source>
        <dbReference type="Proteomes" id="UP000676079"/>
    </source>
</evidence>
<evidence type="ECO:0000259" key="8">
    <source>
        <dbReference type="PROSITE" id="PS50850"/>
    </source>
</evidence>
<organism evidence="9 10">
    <name type="scientific">Nocardiopsis changdeensis</name>
    <dbReference type="NCBI Taxonomy" id="2831969"/>
    <lineage>
        <taxon>Bacteria</taxon>
        <taxon>Bacillati</taxon>
        <taxon>Actinomycetota</taxon>
        <taxon>Actinomycetes</taxon>
        <taxon>Streptosporangiales</taxon>
        <taxon>Nocardiopsidaceae</taxon>
        <taxon>Nocardiopsis</taxon>
    </lineage>
</organism>
<name>A0ABX8BU52_9ACTN</name>
<keyword evidence="10" id="KW-1185">Reference proteome</keyword>
<feature type="transmembrane region" description="Helical" evidence="7">
    <location>
        <begin position="263"/>
        <end position="284"/>
    </location>
</feature>
<feature type="transmembrane region" description="Helical" evidence="7">
    <location>
        <begin position="381"/>
        <end position="398"/>
    </location>
</feature>
<evidence type="ECO:0000256" key="1">
    <source>
        <dbReference type="ARBA" id="ARBA00004651"/>
    </source>
</evidence>
<reference evidence="9 10" key="1">
    <citation type="submission" date="2021-05" db="EMBL/GenBank/DDBJ databases">
        <title>Direct Submission.</title>
        <authorList>
            <person name="Li K."/>
            <person name="Gao J."/>
        </authorList>
    </citation>
    <scope>NUCLEOTIDE SEQUENCE [LARGE SCALE GENOMIC DNA]</scope>
    <source>
        <strain evidence="9 10">Mg02</strain>
    </source>
</reference>
<dbReference type="EMBL" id="CP074133">
    <property type="protein sequence ID" value="QUX24622.1"/>
    <property type="molecule type" value="Genomic_DNA"/>
</dbReference>
<dbReference type="PANTHER" id="PTHR23513:SF6">
    <property type="entry name" value="MAJOR FACILITATOR SUPERFAMILY ASSOCIATED DOMAIN-CONTAINING PROTEIN"/>
    <property type="match status" value="1"/>
</dbReference>
<dbReference type="PANTHER" id="PTHR23513">
    <property type="entry name" value="INTEGRAL MEMBRANE EFFLUX PROTEIN-RELATED"/>
    <property type="match status" value="1"/>
</dbReference>
<feature type="transmembrane region" description="Helical" evidence="7">
    <location>
        <begin position="358"/>
        <end position="375"/>
    </location>
</feature>
<evidence type="ECO:0000313" key="9">
    <source>
        <dbReference type="EMBL" id="QUX24622.1"/>
    </source>
</evidence>
<dbReference type="Proteomes" id="UP000676079">
    <property type="component" value="Chromosome"/>
</dbReference>
<dbReference type="InterPro" id="IPR010290">
    <property type="entry name" value="TM_effector"/>
</dbReference>
<gene>
    <name evidence="9" type="ORF">KGD84_10335</name>
</gene>
<keyword evidence="4 7" id="KW-0812">Transmembrane</keyword>
<dbReference type="InterPro" id="IPR036259">
    <property type="entry name" value="MFS_trans_sf"/>
</dbReference>
<dbReference type="PROSITE" id="PS50850">
    <property type="entry name" value="MFS"/>
    <property type="match status" value="1"/>
</dbReference>
<keyword evidence="6 7" id="KW-0472">Membrane</keyword>
<feature type="transmembrane region" description="Helical" evidence="7">
    <location>
        <begin position="79"/>
        <end position="100"/>
    </location>
</feature>
<dbReference type="CDD" id="cd06173">
    <property type="entry name" value="MFS_MefA_like"/>
    <property type="match status" value="1"/>
</dbReference>
<dbReference type="SUPFAM" id="SSF103473">
    <property type="entry name" value="MFS general substrate transporter"/>
    <property type="match status" value="1"/>
</dbReference>
<accession>A0ABX8BU52</accession>
<dbReference type="InterPro" id="IPR020846">
    <property type="entry name" value="MFS_dom"/>
</dbReference>
<feature type="transmembrane region" description="Helical" evidence="7">
    <location>
        <begin position="17"/>
        <end position="42"/>
    </location>
</feature>
<evidence type="ECO:0000256" key="4">
    <source>
        <dbReference type="ARBA" id="ARBA00022692"/>
    </source>
</evidence>
<sequence>MPADQAPPRLSAAFHRFWAGSLASNLADGVMLTALPLLAVALTDDPLAVAGLTAARYLPWLLFGLVGGALVDRVDRGRAMVAANLLRAGAVAALAALVALDQAGVGWLYAVMFTVMCCEIVYDLSGRAMLPALAPGAVDRANGRLTASQETAQDFVGAPLAGFLFAVAAALPLAVNSGAYLLGALILMGLPSAARRPAAQAREAAGRGSLRADIGEGLRFVYGDRALRALVVFSTAVNLAAGAQAAVLVLVVRDHLGVPAPLFGVFLAVGAVGALTGALLAAGLAARVGRFAAVTGGYLLQAVCAVVVAAATGSPWIGAAAWAVLAGASAVAGVLSGGIVQQIVPSGLLGRVMSVRRMLGLGMVPVGALLGGLLARLDLRLPLLLGAVVFTLSTLAVLRHLRRAAARADLAERRARRESPDPD</sequence>
<feature type="domain" description="Major facilitator superfamily (MFS) profile" evidence="8">
    <location>
        <begin position="226"/>
        <end position="423"/>
    </location>
</feature>
<feature type="transmembrane region" description="Helical" evidence="7">
    <location>
        <begin position="291"/>
        <end position="310"/>
    </location>
</feature>
<comment type="subcellular location">
    <subcellularLocation>
        <location evidence="1">Cell membrane</location>
        <topology evidence="1">Multi-pass membrane protein</topology>
    </subcellularLocation>
</comment>
<keyword evidence="5 7" id="KW-1133">Transmembrane helix</keyword>
<feature type="transmembrane region" description="Helical" evidence="7">
    <location>
        <begin position="229"/>
        <end position="251"/>
    </location>
</feature>
<feature type="transmembrane region" description="Helical" evidence="7">
    <location>
        <begin position="54"/>
        <end position="72"/>
    </location>
</feature>
<keyword evidence="2" id="KW-0813">Transport</keyword>
<feature type="transmembrane region" description="Helical" evidence="7">
    <location>
        <begin position="316"/>
        <end position="337"/>
    </location>
</feature>
<keyword evidence="3" id="KW-1003">Cell membrane</keyword>
<evidence type="ECO:0000256" key="6">
    <source>
        <dbReference type="ARBA" id="ARBA00023136"/>
    </source>
</evidence>
<dbReference type="RefSeq" id="WP_220560051.1">
    <property type="nucleotide sequence ID" value="NZ_CP074133.1"/>
</dbReference>
<proteinExistence type="predicted"/>
<protein>
    <submittedName>
        <fullName evidence="9">MFS transporter</fullName>
    </submittedName>
</protein>
<evidence type="ECO:0000256" key="2">
    <source>
        <dbReference type="ARBA" id="ARBA00022448"/>
    </source>
</evidence>